<evidence type="ECO:0000256" key="1">
    <source>
        <dbReference type="SAM" id="Phobius"/>
    </source>
</evidence>
<feature type="transmembrane region" description="Helical" evidence="1">
    <location>
        <begin position="182"/>
        <end position="202"/>
    </location>
</feature>
<dbReference type="AlphaFoldDB" id="A0A2U8JFE8"/>
<keyword evidence="2" id="KW-0496">Mitochondrion</keyword>
<keyword evidence="1" id="KW-1133">Transmembrane helix</keyword>
<protein>
    <submittedName>
        <fullName evidence="2">Uncharacterized protein</fullName>
    </submittedName>
</protein>
<feature type="transmembrane region" description="Helical" evidence="1">
    <location>
        <begin position="6"/>
        <end position="36"/>
    </location>
</feature>
<feature type="transmembrane region" description="Helical" evidence="1">
    <location>
        <begin position="208"/>
        <end position="229"/>
    </location>
</feature>
<evidence type="ECO:0000313" key="2">
    <source>
        <dbReference type="EMBL" id="AWK60589.1"/>
    </source>
</evidence>
<sequence length="354" mass="43085">MYIFMFFNFYLIISFLLFLIIILFSFLLLFFLYLFNNFYEFTSLSFHSGFYSSIFILFYISLIFFFFSFHDLSWNNLYSEICFLSLDYFFYILLFYFVFLVTLLFICVFSGLNKKIIRSFLKSFKNNHGSLYLAYTFNFVFFQISDIYIMYYGCIFYLIAFLVLFILFYLKVPFSPDPKKVFFFSLLFLVTFTFFTTFHYYVIVYPIIKIPLFCLFFNSILHFVVKILCEPLEAEVKFENFLYFLMGCVFICFIMSFCYIILSKIHIIFMGLINDIFLPGNFLLQAYTEIHSIKALSENWFWTSWIFYQFEPVYYILINHPEWLGLIFALFYVISHGFLYILLMPFIKKKDKQF</sequence>
<keyword evidence="1" id="KW-0472">Membrane</keyword>
<reference evidence="2" key="1">
    <citation type="submission" date="2017-12" db="EMBL/GenBank/DDBJ databases">
        <title>Novel ORFS in the mitochondrial genome of the ctenophore, Beroe forskalii.</title>
        <authorList>
            <person name="Schultz D.T."/>
            <person name="Eizenga J.M."/>
            <person name="Corbett-Detig R.B."/>
            <person name="Francis W.R."/>
            <person name="Christianson L.M."/>
            <person name="Green R.E."/>
            <person name="Haddock S.H.D."/>
        </authorList>
    </citation>
    <scope>NUCLEOTIDE SEQUENCE</scope>
    <source>
        <strain evidence="2">Bf201606</strain>
    </source>
</reference>
<dbReference type="EMBL" id="MG655623">
    <property type="protein sequence ID" value="AWK60589.1"/>
    <property type="molecule type" value="Genomic_DNA"/>
</dbReference>
<feature type="transmembrane region" description="Helical" evidence="1">
    <location>
        <begin position="88"/>
        <end position="112"/>
    </location>
</feature>
<feature type="transmembrane region" description="Helical" evidence="1">
    <location>
        <begin position="150"/>
        <end position="170"/>
    </location>
</feature>
<feature type="transmembrane region" description="Helical" evidence="1">
    <location>
        <begin position="323"/>
        <end position="343"/>
    </location>
</feature>
<feature type="transmembrane region" description="Helical" evidence="1">
    <location>
        <begin position="48"/>
        <end position="68"/>
    </location>
</feature>
<accession>A0A2U8JFE8</accession>
<name>A0A2U8JFE8_BERFR</name>
<keyword evidence="1" id="KW-0812">Transmembrane</keyword>
<proteinExistence type="predicted"/>
<feature type="transmembrane region" description="Helical" evidence="1">
    <location>
        <begin position="241"/>
        <end position="262"/>
    </location>
</feature>
<geneLocation type="mitochondrion" evidence="2"/>
<organism evidence="2">
    <name type="scientific">Beroe forskalii</name>
    <name type="common">Comb jelly</name>
    <dbReference type="NCBI Taxonomy" id="140453"/>
    <lineage>
        <taxon>Eukaryota</taxon>
        <taxon>Metazoa</taxon>
        <taxon>Ctenophora</taxon>
        <taxon>Nuda</taxon>
        <taxon>Beroida</taxon>
        <taxon>Beroidae</taxon>
        <taxon>Beroe</taxon>
    </lineage>
</organism>